<dbReference type="EMBL" id="CYXT01000022">
    <property type="protein sequence ID" value="CUN09924.1"/>
    <property type="molecule type" value="Genomic_DNA"/>
</dbReference>
<sequence length="411" mass="47694">MLKILHFIFGRLYFQVKGYQTERFLNLCAKNHLVLWELKPVSDGYVFFIRRSSYQMLEALAEKANVDLALQGQKGLPYFLKEHKKRKILFFSMCLCGLMILSLSQFLWEITVSGGEVYSESDILKYVTDNYYHIGTLKYQIDCDALEDHLREDYAEIAWASCSIQGTRLHIEIKETLDRKTKQNPKKPCDIVANKSGIITKMAVKSGTPLVSVGDSVKSGTTLISGLIYYYSDDFTVTQTDKIKADGEIVMRTKEVYNNSIPMEYYEKLITGKKKSIKNLYFGQYQFDFPEKKRQDHTNVMTKRRSLKIGKSFYLPIGITMQITERYRPKKKILTKKEAQLKLKKQLERYLMKKAKAGAKIVHCEGNYKKKNNRYEVKASIIKEESVGKIRNIKKLTKKQEEMITPTTAQQ</sequence>
<protein>
    <submittedName>
        <fullName evidence="2">Sporulation protein YqfD</fullName>
    </submittedName>
</protein>
<reference evidence="4 5" key="1">
    <citation type="submission" date="2015-09" db="EMBL/GenBank/DDBJ databases">
        <authorList>
            <consortium name="Pathogen Informatics"/>
        </authorList>
    </citation>
    <scope>NUCLEOTIDE SEQUENCE [LARGE SCALE GENOMIC DNA]</scope>
    <source>
        <strain evidence="2 6">2789STDY5608868</strain>
        <strain evidence="3 5">2789STDY5834908</strain>
        <strain evidence="1 4">2789STDY5834959</strain>
    </source>
</reference>
<dbReference type="RefSeq" id="WP_022091334.1">
    <property type="nucleotide sequence ID" value="NZ_BAABYN010000001.1"/>
</dbReference>
<dbReference type="Pfam" id="PF06898">
    <property type="entry name" value="YqfD"/>
    <property type="match status" value="1"/>
</dbReference>
<accession>A0A173U501</accession>
<dbReference type="InterPro" id="IPR010690">
    <property type="entry name" value="YqfD"/>
</dbReference>
<dbReference type="OrthoDB" id="1640349at2"/>
<proteinExistence type="predicted"/>
<evidence type="ECO:0000313" key="5">
    <source>
        <dbReference type="Proteomes" id="UP000095564"/>
    </source>
</evidence>
<organism evidence="2 6">
    <name type="scientific">Anaerostipes hadrus</name>
    <dbReference type="NCBI Taxonomy" id="649756"/>
    <lineage>
        <taxon>Bacteria</taxon>
        <taxon>Bacillati</taxon>
        <taxon>Bacillota</taxon>
        <taxon>Clostridia</taxon>
        <taxon>Lachnospirales</taxon>
        <taxon>Lachnospiraceae</taxon>
        <taxon>Anaerostipes</taxon>
    </lineage>
</organism>
<dbReference type="EMBL" id="CYXY01000015">
    <property type="protein sequence ID" value="CUN07717.1"/>
    <property type="molecule type" value="Genomic_DNA"/>
</dbReference>
<name>A0A173U501_ANAHA</name>
<evidence type="ECO:0000313" key="1">
    <source>
        <dbReference type="EMBL" id="CUN07717.1"/>
    </source>
</evidence>
<dbReference type="AlphaFoldDB" id="A0A173U501"/>
<dbReference type="EMBL" id="CZAU01000017">
    <property type="protein sequence ID" value="CUP64631.1"/>
    <property type="molecule type" value="Genomic_DNA"/>
</dbReference>
<dbReference type="Proteomes" id="UP000095553">
    <property type="component" value="Unassembled WGS sequence"/>
</dbReference>
<evidence type="ECO:0000313" key="2">
    <source>
        <dbReference type="EMBL" id="CUN09924.1"/>
    </source>
</evidence>
<evidence type="ECO:0000313" key="6">
    <source>
        <dbReference type="Proteomes" id="UP000095598"/>
    </source>
</evidence>
<dbReference type="Proteomes" id="UP000095564">
    <property type="component" value="Unassembled WGS sequence"/>
</dbReference>
<gene>
    <name evidence="2" type="ORF">ERS852425_02614</name>
    <name evidence="3" type="ORF">ERS852520_01847</name>
    <name evidence="1" type="ORF">ERS852571_02373</name>
</gene>
<dbReference type="Proteomes" id="UP000095598">
    <property type="component" value="Unassembled WGS sequence"/>
</dbReference>
<evidence type="ECO:0000313" key="3">
    <source>
        <dbReference type="EMBL" id="CUP64631.1"/>
    </source>
</evidence>
<evidence type="ECO:0000313" key="4">
    <source>
        <dbReference type="Proteomes" id="UP000095553"/>
    </source>
</evidence>